<dbReference type="InterPro" id="IPR007403">
    <property type="entry name" value="DUF456"/>
</dbReference>
<dbReference type="Proteomes" id="UP000717835">
    <property type="component" value="Unassembled WGS sequence"/>
</dbReference>
<sequence length="157" mass="16811">MDILLIILGLLCLLAGLAGCILPALPGPPLAYGGMLLLHFTDHVQFSTTQLVVWLVLVVLVQVLDYFIPLLGAKYSGGSRWGERGCLAGTLVGLFFMPWGIVLGPFLGAFIGELLGGRETKDALRSGFGSLLGFLLGTVVKCALCGYLLWKFVEAVW</sequence>
<accession>A0A921LBM7</accession>
<reference evidence="3 5" key="3">
    <citation type="journal article" date="2021" name="Sci. Rep.">
        <title>The distribution of antibiotic resistance genes in chicken gut microbiota commensals.</title>
        <authorList>
            <person name="Juricova H."/>
            <person name="Matiasovicova J."/>
            <person name="Kubasova T."/>
            <person name="Cejkova D."/>
            <person name="Rychlik I."/>
        </authorList>
    </citation>
    <scope>NUCLEOTIDE SEQUENCE [LARGE SCALE GENOMIC DNA]</scope>
    <source>
        <strain evidence="3 5">An772</strain>
    </source>
</reference>
<keyword evidence="1" id="KW-0472">Membrane</keyword>
<keyword evidence="1" id="KW-1133">Transmembrane helix</keyword>
<keyword evidence="1" id="KW-0812">Transmembrane</keyword>
<reference evidence="2" key="4">
    <citation type="submission" date="2021-09" db="EMBL/GenBank/DDBJ databases">
        <authorList>
            <person name="Gilroy R."/>
        </authorList>
    </citation>
    <scope>NUCLEOTIDE SEQUENCE</scope>
    <source>
        <strain evidence="2">CHK55-1828</strain>
    </source>
</reference>
<feature type="transmembrane region" description="Helical" evidence="1">
    <location>
        <begin position="131"/>
        <end position="150"/>
    </location>
</feature>
<dbReference type="EMBL" id="JACLYZ010000009">
    <property type="protein sequence ID" value="MBM6734739.1"/>
    <property type="molecule type" value="Genomic_DNA"/>
</dbReference>
<comment type="caution">
    <text evidence="2">The sequence shown here is derived from an EMBL/GenBank/DDBJ whole genome shotgun (WGS) entry which is preliminary data.</text>
</comment>
<dbReference type="PANTHER" id="PTHR39165">
    <property type="entry name" value="IG HYPOTHETICAL 17883"/>
    <property type="match status" value="1"/>
</dbReference>
<name>A0A921LBM7_9BACT</name>
<dbReference type="AlphaFoldDB" id="A0A921LBM7"/>
<evidence type="ECO:0000313" key="2">
    <source>
        <dbReference type="EMBL" id="HJF91931.1"/>
    </source>
</evidence>
<keyword evidence="5" id="KW-1185">Reference proteome</keyword>
<proteinExistence type="predicted"/>
<evidence type="ECO:0000313" key="4">
    <source>
        <dbReference type="Proteomes" id="UP000717835"/>
    </source>
</evidence>
<evidence type="ECO:0000256" key="1">
    <source>
        <dbReference type="SAM" id="Phobius"/>
    </source>
</evidence>
<feature type="transmembrane region" description="Helical" evidence="1">
    <location>
        <begin position="85"/>
        <end position="111"/>
    </location>
</feature>
<reference evidence="3" key="1">
    <citation type="submission" date="2020-08" db="EMBL/GenBank/DDBJ databases">
        <authorList>
            <person name="Cejkova D."/>
            <person name="Kubasova T."/>
            <person name="Jahodarova E."/>
            <person name="Rychlik I."/>
        </authorList>
    </citation>
    <scope>NUCLEOTIDE SEQUENCE</scope>
    <source>
        <strain evidence="3">An772</strain>
    </source>
</reference>
<feature type="transmembrane region" description="Helical" evidence="1">
    <location>
        <begin position="50"/>
        <end position="73"/>
    </location>
</feature>
<reference evidence="2" key="2">
    <citation type="journal article" date="2021" name="PeerJ">
        <title>Extensive microbial diversity within the chicken gut microbiome revealed by metagenomics and culture.</title>
        <authorList>
            <person name="Gilroy R."/>
            <person name="Ravi A."/>
            <person name="Getino M."/>
            <person name="Pursley I."/>
            <person name="Horton D.L."/>
            <person name="Alikhan N.F."/>
            <person name="Baker D."/>
            <person name="Gharbi K."/>
            <person name="Hall N."/>
            <person name="Watson M."/>
            <person name="Adriaenssens E.M."/>
            <person name="Foster-Nyarko E."/>
            <person name="Jarju S."/>
            <person name="Secka A."/>
            <person name="Antonio M."/>
            <person name="Oren A."/>
            <person name="Chaudhuri R.R."/>
            <person name="La Ragione R."/>
            <person name="Hildebrand F."/>
            <person name="Pallen M.J."/>
        </authorList>
    </citation>
    <scope>NUCLEOTIDE SEQUENCE</scope>
    <source>
        <strain evidence="2">CHK55-1828</strain>
    </source>
</reference>
<evidence type="ECO:0000313" key="5">
    <source>
        <dbReference type="Proteomes" id="UP000766986"/>
    </source>
</evidence>
<protein>
    <submittedName>
        <fullName evidence="2">DUF456 domain-containing protein</fullName>
    </submittedName>
</protein>
<gene>
    <name evidence="3" type="ORF">H7U35_05840</name>
    <name evidence="2" type="ORF">K8W02_06055</name>
</gene>
<dbReference type="EMBL" id="DYVX01000050">
    <property type="protein sequence ID" value="HJF91931.1"/>
    <property type="molecule type" value="Genomic_DNA"/>
</dbReference>
<dbReference type="Pfam" id="PF04306">
    <property type="entry name" value="DUF456"/>
    <property type="match status" value="1"/>
</dbReference>
<dbReference type="Proteomes" id="UP000766986">
    <property type="component" value="Unassembled WGS sequence"/>
</dbReference>
<organism evidence="2 4">
    <name type="scientific">Mediterranea massiliensis</name>
    <dbReference type="NCBI Taxonomy" id="1841865"/>
    <lineage>
        <taxon>Bacteria</taxon>
        <taxon>Pseudomonadati</taxon>
        <taxon>Bacteroidota</taxon>
        <taxon>Bacteroidia</taxon>
        <taxon>Bacteroidales</taxon>
        <taxon>Bacteroidaceae</taxon>
        <taxon>Mediterranea</taxon>
    </lineage>
</organism>
<evidence type="ECO:0000313" key="3">
    <source>
        <dbReference type="EMBL" id="MBM6734739.1"/>
    </source>
</evidence>
<dbReference type="PANTHER" id="PTHR39165:SF1">
    <property type="entry name" value="DUF456 DOMAIN-CONTAINING PROTEIN"/>
    <property type="match status" value="1"/>
</dbReference>
<dbReference type="RefSeq" id="WP_205095077.1">
    <property type="nucleotide sequence ID" value="NZ_DYVX01000050.1"/>
</dbReference>